<feature type="domain" description="PET hydrolase/cutinase-like" evidence="2">
    <location>
        <begin position="48"/>
        <end position="173"/>
    </location>
</feature>
<keyword evidence="1" id="KW-0732">Signal</keyword>
<proteinExistence type="predicted"/>
<dbReference type="PANTHER" id="PTHR33428">
    <property type="entry name" value="CHLOROPHYLLASE-2, CHLOROPLASTIC"/>
    <property type="match status" value="1"/>
</dbReference>
<protein>
    <submittedName>
        <fullName evidence="3">Lipoprotein</fullName>
    </submittedName>
</protein>
<dbReference type="InterPro" id="IPR029058">
    <property type="entry name" value="AB_hydrolase_fold"/>
</dbReference>
<name>A0ABY4DWM3_9NEIS</name>
<dbReference type="Gene3D" id="3.40.50.1820">
    <property type="entry name" value="alpha/beta hydrolase"/>
    <property type="match status" value="1"/>
</dbReference>
<evidence type="ECO:0000313" key="3">
    <source>
        <dbReference type="EMBL" id="UOO83032.1"/>
    </source>
</evidence>
<dbReference type="PROSITE" id="PS51257">
    <property type="entry name" value="PROKAR_LIPOPROTEIN"/>
    <property type="match status" value="1"/>
</dbReference>
<reference evidence="3 4" key="1">
    <citation type="journal article" date="2022" name="Res Sq">
        <title>Evolution of multicellular longitudinally dividing oral cavity symbionts (Neisseriaceae).</title>
        <authorList>
            <person name="Nyongesa S."/>
            <person name="Weber P."/>
            <person name="Bernet E."/>
            <person name="Pullido F."/>
            <person name="Nieckarz M."/>
            <person name="Delaby M."/>
            <person name="Nieves C."/>
            <person name="Viehboeck T."/>
            <person name="Krause N."/>
            <person name="Rivera-Millot A."/>
            <person name="Nakamura A."/>
            <person name="Vischer N."/>
            <person name="VanNieuwenhze M."/>
            <person name="Brun Y."/>
            <person name="Cava F."/>
            <person name="Bulgheresi S."/>
            <person name="Veyrier F."/>
        </authorList>
    </citation>
    <scope>NUCLEOTIDE SEQUENCE [LARGE SCALE GENOMIC DNA]</scope>
    <source>
        <strain evidence="3 4">CCUG 63373m</strain>
    </source>
</reference>
<sequence length="310" mass="34045">MKKILAAALTLLALAGCSALDRMMPAMVASDYYQKTQTGMPLERKYTAPGTFHTASQTFAGGRQRFKTYKVWYPADLPHSKQTYPVVVFANGSGVAYYKYEAIFNHLASWGFVVIGNDDSSSWDGSSTSQSLAFLQQQNQHPDSLFYRKLDLNRAGVSGHSQGGVGAINAVGNFANSHQFKALYTASTPKHALALALKWPYNVGKINVPYFMNAGTGPFDGGDGKDPDSGIAPLTSLRDNYARISGNGLTVMARRSHADHGELLYLPDGYMTAWFRYTLMNDSEAAQVFTGAAPEIRRNTQNWQDVQIKR</sequence>
<dbReference type="EMBL" id="CP091508">
    <property type="protein sequence ID" value="UOO83032.1"/>
    <property type="molecule type" value="Genomic_DNA"/>
</dbReference>
<feature type="signal peptide" evidence="1">
    <location>
        <begin position="1"/>
        <end position="19"/>
    </location>
</feature>
<evidence type="ECO:0000259" key="2">
    <source>
        <dbReference type="Pfam" id="PF12740"/>
    </source>
</evidence>
<keyword evidence="3" id="KW-0449">Lipoprotein</keyword>
<gene>
    <name evidence="3" type="ORF">LVJ83_06115</name>
</gene>
<keyword evidence="4" id="KW-1185">Reference proteome</keyword>
<dbReference type="SUPFAM" id="SSF53474">
    <property type="entry name" value="alpha/beta-Hydrolases"/>
    <property type="match status" value="1"/>
</dbReference>
<organism evidence="3 4">
    <name type="scientific">Uruburuella testudinis</name>
    <dbReference type="NCBI Taxonomy" id="1282863"/>
    <lineage>
        <taxon>Bacteria</taxon>
        <taxon>Pseudomonadati</taxon>
        <taxon>Pseudomonadota</taxon>
        <taxon>Betaproteobacteria</taxon>
        <taxon>Neisseriales</taxon>
        <taxon>Neisseriaceae</taxon>
        <taxon>Uruburuella</taxon>
    </lineage>
</organism>
<feature type="chain" id="PRO_5047272344" evidence="1">
    <location>
        <begin position="20"/>
        <end position="310"/>
    </location>
</feature>
<dbReference type="PANTHER" id="PTHR33428:SF14">
    <property type="entry name" value="CARBOXYLESTERASE TYPE B DOMAIN-CONTAINING PROTEIN"/>
    <property type="match status" value="1"/>
</dbReference>
<evidence type="ECO:0000256" key="1">
    <source>
        <dbReference type="SAM" id="SignalP"/>
    </source>
</evidence>
<dbReference type="InterPro" id="IPR041127">
    <property type="entry name" value="PET_hydrolase/cutinase-like"/>
</dbReference>
<accession>A0ABY4DWM3</accession>
<evidence type="ECO:0000313" key="4">
    <source>
        <dbReference type="Proteomes" id="UP000829817"/>
    </source>
</evidence>
<dbReference type="Proteomes" id="UP000829817">
    <property type="component" value="Chromosome"/>
</dbReference>
<dbReference type="RefSeq" id="WP_244787309.1">
    <property type="nucleotide sequence ID" value="NZ_CP091508.1"/>
</dbReference>
<dbReference type="Pfam" id="PF12740">
    <property type="entry name" value="PETase"/>
    <property type="match status" value="1"/>
</dbReference>